<sequence length="684" mass="77698">MPDATLHLSRLRRALDLDTPTLCRYDVNVTYEGDQSTGHHKELSPTMVFARLLVPEEPAQVDQCSYSQFVTASAEIARFFTTPPAPTQFAIYIGFKSPHQEGTLLECKFCLPQFVQGGWTWDIVGSESLQDAFRVSFTIHFFMNDRRIEISHDTKIRTTSLRIFTSCESLDIEERLLQKLVDSPASKARAYALFVHGRRLFLHSRHANDVQYLDLSIHALSASCAQDRTQSHLAQFDELLCHILFVRCTLPEGDPHVDKAFDALKRFDITPDPGFGESTIYTIFQVLEKHPHPDYITLTFRILAPSICALSRKPPTDPRSLVKVGLLAVHLAPGMKETYTITESALPIMGSLLPHHNFEVFLISRAVSCIHSHIDGVDIGHDVIIAAIDSVRDHHQKHEGVVFNRDLLRTFVSAAIHYLQNSAGTIIMILAGPLHLKRVLSFLDWIISLGPDSEIVPEFYSQSYPHFLPILRRSTVVAVWIHFITVLDVRNKHYEWKGLCMKQLIQLVYRYIECHSIGDDLLAVIEEQMMYPEHGKVVPSSECGLSEEIDDFLKYSLSTKPQDHITLIRVIIATTIARSFGHPIAMKGYQLVMSESSVEMFDCQWMLPTLWKIALIRDMVTPSDAISYVLALGHDELALEWIYRSYGLVWRRIMDFQPPFTQVAAVDSKLADELTERGQEASWS</sequence>
<accession>A0ACD3APX0</accession>
<organism evidence="1 2">
    <name type="scientific">Pluteus cervinus</name>
    <dbReference type="NCBI Taxonomy" id="181527"/>
    <lineage>
        <taxon>Eukaryota</taxon>
        <taxon>Fungi</taxon>
        <taxon>Dikarya</taxon>
        <taxon>Basidiomycota</taxon>
        <taxon>Agaricomycotina</taxon>
        <taxon>Agaricomycetes</taxon>
        <taxon>Agaricomycetidae</taxon>
        <taxon>Agaricales</taxon>
        <taxon>Pluteineae</taxon>
        <taxon>Pluteaceae</taxon>
        <taxon>Pluteus</taxon>
    </lineage>
</organism>
<dbReference type="EMBL" id="ML208362">
    <property type="protein sequence ID" value="TFK67988.1"/>
    <property type="molecule type" value="Genomic_DNA"/>
</dbReference>
<dbReference type="Proteomes" id="UP000308600">
    <property type="component" value="Unassembled WGS sequence"/>
</dbReference>
<name>A0ACD3APX0_9AGAR</name>
<protein>
    <submittedName>
        <fullName evidence="1">Uncharacterized protein</fullName>
    </submittedName>
</protein>
<evidence type="ECO:0000313" key="2">
    <source>
        <dbReference type="Proteomes" id="UP000308600"/>
    </source>
</evidence>
<keyword evidence="2" id="KW-1185">Reference proteome</keyword>
<reference evidence="1 2" key="1">
    <citation type="journal article" date="2019" name="Nat. Ecol. Evol.">
        <title>Megaphylogeny resolves global patterns of mushroom evolution.</title>
        <authorList>
            <person name="Varga T."/>
            <person name="Krizsan K."/>
            <person name="Foldi C."/>
            <person name="Dima B."/>
            <person name="Sanchez-Garcia M."/>
            <person name="Sanchez-Ramirez S."/>
            <person name="Szollosi G.J."/>
            <person name="Szarkandi J.G."/>
            <person name="Papp V."/>
            <person name="Albert L."/>
            <person name="Andreopoulos W."/>
            <person name="Angelini C."/>
            <person name="Antonin V."/>
            <person name="Barry K.W."/>
            <person name="Bougher N.L."/>
            <person name="Buchanan P."/>
            <person name="Buyck B."/>
            <person name="Bense V."/>
            <person name="Catcheside P."/>
            <person name="Chovatia M."/>
            <person name="Cooper J."/>
            <person name="Damon W."/>
            <person name="Desjardin D."/>
            <person name="Finy P."/>
            <person name="Geml J."/>
            <person name="Haridas S."/>
            <person name="Hughes K."/>
            <person name="Justo A."/>
            <person name="Karasinski D."/>
            <person name="Kautmanova I."/>
            <person name="Kiss B."/>
            <person name="Kocsube S."/>
            <person name="Kotiranta H."/>
            <person name="LaButti K.M."/>
            <person name="Lechner B.E."/>
            <person name="Liimatainen K."/>
            <person name="Lipzen A."/>
            <person name="Lukacs Z."/>
            <person name="Mihaltcheva S."/>
            <person name="Morgado L.N."/>
            <person name="Niskanen T."/>
            <person name="Noordeloos M.E."/>
            <person name="Ohm R.A."/>
            <person name="Ortiz-Santana B."/>
            <person name="Ovrebo C."/>
            <person name="Racz N."/>
            <person name="Riley R."/>
            <person name="Savchenko A."/>
            <person name="Shiryaev A."/>
            <person name="Soop K."/>
            <person name="Spirin V."/>
            <person name="Szebenyi C."/>
            <person name="Tomsovsky M."/>
            <person name="Tulloss R.E."/>
            <person name="Uehling J."/>
            <person name="Grigoriev I.V."/>
            <person name="Vagvolgyi C."/>
            <person name="Papp T."/>
            <person name="Martin F.M."/>
            <person name="Miettinen O."/>
            <person name="Hibbett D.S."/>
            <person name="Nagy L.G."/>
        </authorList>
    </citation>
    <scope>NUCLEOTIDE SEQUENCE [LARGE SCALE GENOMIC DNA]</scope>
    <source>
        <strain evidence="1 2">NL-1719</strain>
    </source>
</reference>
<proteinExistence type="predicted"/>
<gene>
    <name evidence="1" type="ORF">BDN72DRAFT_66739</name>
</gene>
<evidence type="ECO:0000313" key="1">
    <source>
        <dbReference type="EMBL" id="TFK67988.1"/>
    </source>
</evidence>